<gene>
    <name evidence="1" type="ORF">TRIREDRAFT_110764</name>
</gene>
<dbReference type="Proteomes" id="UP000008984">
    <property type="component" value="Unassembled WGS sequence"/>
</dbReference>
<dbReference type="HOGENOM" id="CLU_2606353_0_0_1"/>
<sequence length="79" mass="9313">MLNNTKLKILVKEEALLRQLSRLLLLLSIKVKLLSISIVSLFNNTILSKIKEVKIKLREKFLVNKKRERYINKLILNLL</sequence>
<accession>G0RSV9</accession>
<evidence type="ECO:0000313" key="1">
    <source>
        <dbReference type="EMBL" id="EGR45674.1"/>
    </source>
</evidence>
<dbReference type="AlphaFoldDB" id="G0RSV9"/>
<name>G0RSV9_HYPJQ</name>
<proteinExistence type="predicted"/>
<evidence type="ECO:0000313" key="2">
    <source>
        <dbReference type="Proteomes" id="UP000008984"/>
    </source>
</evidence>
<dbReference type="KEGG" id="tre:TRIREDRAFT_110764"/>
<dbReference type="EMBL" id="GL985077">
    <property type="protein sequence ID" value="EGR45674.1"/>
    <property type="molecule type" value="Genomic_DNA"/>
</dbReference>
<protein>
    <submittedName>
        <fullName evidence="1">Predicted protein</fullName>
    </submittedName>
</protein>
<reference evidence="1 2" key="1">
    <citation type="journal article" date="2008" name="Nat. Biotechnol.">
        <title>Genome sequencing and analysis of the biomass-degrading fungus Trichoderma reesei (syn. Hypocrea jecorina).</title>
        <authorList>
            <person name="Martinez D."/>
            <person name="Berka R.M."/>
            <person name="Henrissat B."/>
            <person name="Saloheimo M."/>
            <person name="Arvas M."/>
            <person name="Baker S.E."/>
            <person name="Chapman J."/>
            <person name="Chertkov O."/>
            <person name="Coutinho P.M."/>
            <person name="Cullen D."/>
            <person name="Danchin E.G."/>
            <person name="Grigoriev I.V."/>
            <person name="Harris P."/>
            <person name="Jackson M."/>
            <person name="Kubicek C.P."/>
            <person name="Han C.S."/>
            <person name="Ho I."/>
            <person name="Larrondo L.F."/>
            <person name="de Leon A.L."/>
            <person name="Magnuson J.K."/>
            <person name="Merino S."/>
            <person name="Misra M."/>
            <person name="Nelson B."/>
            <person name="Putnam N."/>
            <person name="Robbertse B."/>
            <person name="Salamov A.A."/>
            <person name="Schmoll M."/>
            <person name="Terry A."/>
            <person name="Thayer N."/>
            <person name="Westerholm-Parvinen A."/>
            <person name="Schoch C.L."/>
            <person name="Yao J."/>
            <person name="Barabote R."/>
            <person name="Nelson M.A."/>
            <person name="Detter C."/>
            <person name="Bruce D."/>
            <person name="Kuske C.R."/>
            <person name="Xie G."/>
            <person name="Richardson P."/>
            <person name="Rokhsar D.S."/>
            <person name="Lucas S.M."/>
            <person name="Rubin E.M."/>
            <person name="Dunn-Coleman N."/>
            <person name="Ward M."/>
            <person name="Brettin T.S."/>
        </authorList>
    </citation>
    <scope>NUCLEOTIDE SEQUENCE [LARGE SCALE GENOMIC DNA]</scope>
    <source>
        <strain evidence="1 2">QM6a</strain>
    </source>
</reference>
<keyword evidence="2" id="KW-1185">Reference proteome</keyword>
<dbReference type="GeneID" id="18482183"/>
<dbReference type="VEuPathDB" id="FungiDB:TRIREDRAFT_110764"/>
<organism evidence="2">
    <name type="scientific">Hypocrea jecorina (strain QM6a)</name>
    <name type="common">Trichoderma reesei</name>
    <dbReference type="NCBI Taxonomy" id="431241"/>
    <lineage>
        <taxon>Eukaryota</taxon>
        <taxon>Fungi</taxon>
        <taxon>Dikarya</taxon>
        <taxon>Ascomycota</taxon>
        <taxon>Pezizomycotina</taxon>
        <taxon>Sordariomycetes</taxon>
        <taxon>Hypocreomycetidae</taxon>
        <taxon>Hypocreales</taxon>
        <taxon>Hypocreaceae</taxon>
        <taxon>Trichoderma</taxon>
    </lineage>
</organism>
<dbReference type="RefSeq" id="XP_006968307.1">
    <property type="nucleotide sequence ID" value="XM_006968245.1"/>
</dbReference>